<accession>A0A0D0ABY6</accession>
<feature type="transmembrane region" description="Helical" evidence="23">
    <location>
        <begin position="337"/>
        <end position="354"/>
    </location>
</feature>
<feature type="transmembrane region" description="Helical" evidence="23">
    <location>
        <begin position="168"/>
        <end position="188"/>
    </location>
</feature>
<dbReference type="Proteomes" id="UP000054485">
    <property type="component" value="Unassembled WGS sequence"/>
</dbReference>
<dbReference type="HOGENOM" id="CLU_024516_1_1_1"/>
<dbReference type="GO" id="GO:0022857">
    <property type="term" value="F:transmembrane transporter activity"/>
    <property type="evidence" value="ECO:0007669"/>
    <property type="project" value="InterPro"/>
</dbReference>
<comment type="subcellular location">
    <subcellularLocation>
        <location evidence="1">Membrane</location>
        <topology evidence="1">Multi-pass membrane protein</topology>
    </subcellularLocation>
</comment>
<comment type="catalytic activity">
    <reaction evidence="9">
        <text>L-lysyl-L-alpha-amino acid(out) = L-lysyl-L-alpha-amino acid(in)</text>
        <dbReference type="Rhea" id="RHEA:79387"/>
        <dbReference type="ChEBI" id="CHEBI:229965"/>
    </reaction>
</comment>
<feature type="transmembrane region" description="Helical" evidence="23">
    <location>
        <begin position="270"/>
        <end position="290"/>
    </location>
</feature>
<dbReference type="InterPro" id="IPR005829">
    <property type="entry name" value="Sugar_transporter_CS"/>
</dbReference>
<dbReference type="InterPro" id="IPR011701">
    <property type="entry name" value="MFS"/>
</dbReference>
<feature type="compositionally biased region" description="Polar residues" evidence="22">
    <location>
        <begin position="1"/>
        <end position="13"/>
    </location>
</feature>
<reference evidence="24 25" key="1">
    <citation type="submission" date="2014-04" db="EMBL/GenBank/DDBJ databases">
        <authorList>
            <consortium name="DOE Joint Genome Institute"/>
            <person name="Kuo A."/>
            <person name="Ruytinx J."/>
            <person name="Rineau F."/>
            <person name="Colpaert J."/>
            <person name="Kohler A."/>
            <person name="Nagy L.G."/>
            <person name="Floudas D."/>
            <person name="Copeland A."/>
            <person name="Barry K.W."/>
            <person name="Cichocki N."/>
            <person name="Veneault-Fourrey C."/>
            <person name="LaButti K."/>
            <person name="Lindquist E.A."/>
            <person name="Lipzen A."/>
            <person name="Lundell T."/>
            <person name="Morin E."/>
            <person name="Murat C."/>
            <person name="Sun H."/>
            <person name="Tunlid A."/>
            <person name="Henrissat B."/>
            <person name="Grigoriev I.V."/>
            <person name="Hibbett D.S."/>
            <person name="Martin F."/>
            <person name="Nordberg H.P."/>
            <person name="Cantor M.N."/>
            <person name="Hua S.X."/>
        </authorList>
    </citation>
    <scope>NUCLEOTIDE SEQUENCE [LARGE SCALE GENOMIC DNA]</scope>
    <source>
        <strain evidence="24 25">UH-Slu-Lm8-n1</strain>
    </source>
</reference>
<evidence type="ECO:0000256" key="19">
    <source>
        <dbReference type="ARBA" id="ARBA00045018"/>
    </source>
</evidence>
<evidence type="ECO:0000256" key="22">
    <source>
        <dbReference type="SAM" id="MobiDB-lite"/>
    </source>
</evidence>
<feature type="transmembrane region" description="Helical" evidence="23">
    <location>
        <begin position="525"/>
        <end position="545"/>
    </location>
</feature>
<dbReference type="PANTHER" id="PTHR23512">
    <property type="entry name" value="MAJOR FACILITATOR SUPERFAMILY DOMAIN-CONTAINING PROTEIN 1"/>
    <property type="match status" value="1"/>
</dbReference>
<comment type="subunit">
    <text evidence="21">Homodimer. Interacts with lysosomal protein GLMP (via lumenal domain); the interaction starts while both proteins are still in the endoplasmic reticulum and is required for stabilization of MFSD1 in lysosomes but has no direct effect on its targeting to lysosomes or transporter activity.</text>
</comment>
<evidence type="ECO:0000256" key="13">
    <source>
        <dbReference type="ARBA" id="ARBA00044900"/>
    </source>
</evidence>
<comment type="catalytic activity">
    <reaction evidence="16">
        <text>L-alanyl-L-lysine(out) = L-alanyl-L-lysine(in)</text>
        <dbReference type="Rhea" id="RHEA:79415"/>
        <dbReference type="ChEBI" id="CHEBI:192470"/>
    </reaction>
</comment>
<evidence type="ECO:0000256" key="20">
    <source>
        <dbReference type="ARBA" id="ARBA00045709"/>
    </source>
</evidence>
<dbReference type="STRING" id="930992.A0A0D0ABY6"/>
<dbReference type="OrthoDB" id="424834at2759"/>
<comment type="catalytic activity">
    <reaction evidence="10">
        <text>L-alpha-aminoacyl-L-lysine(out) = L-alpha-aminoacyl-L-lysine(in)</text>
        <dbReference type="Rhea" id="RHEA:79383"/>
        <dbReference type="ChEBI" id="CHEBI:229966"/>
    </reaction>
</comment>
<comment type="catalytic activity">
    <reaction evidence="8">
        <text>L-alpha-aminoacyl-L-histidine(out) = L-alpha-aminoacyl-L-histidine(in)</text>
        <dbReference type="Rhea" id="RHEA:79375"/>
        <dbReference type="ChEBI" id="CHEBI:229967"/>
    </reaction>
</comment>
<evidence type="ECO:0000313" key="25">
    <source>
        <dbReference type="Proteomes" id="UP000054485"/>
    </source>
</evidence>
<keyword evidence="3 23" id="KW-1133">Transmembrane helix</keyword>
<evidence type="ECO:0000256" key="21">
    <source>
        <dbReference type="ARBA" id="ARBA00046376"/>
    </source>
</evidence>
<organism evidence="24 25">
    <name type="scientific">Suillus luteus UH-Slu-Lm8-n1</name>
    <dbReference type="NCBI Taxonomy" id="930992"/>
    <lineage>
        <taxon>Eukaryota</taxon>
        <taxon>Fungi</taxon>
        <taxon>Dikarya</taxon>
        <taxon>Basidiomycota</taxon>
        <taxon>Agaricomycotina</taxon>
        <taxon>Agaricomycetes</taxon>
        <taxon>Agaricomycetidae</taxon>
        <taxon>Boletales</taxon>
        <taxon>Suillineae</taxon>
        <taxon>Suillaceae</taxon>
        <taxon>Suillus</taxon>
    </lineage>
</organism>
<evidence type="ECO:0000256" key="3">
    <source>
        <dbReference type="ARBA" id="ARBA00022989"/>
    </source>
</evidence>
<evidence type="ECO:0000256" key="2">
    <source>
        <dbReference type="ARBA" id="ARBA00022692"/>
    </source>
</evidence>
<comment type="catalytic activity">
    <reaction evidence="17">
        <text>L-lysyl-glycine(out) = L-lysyl-glycine(in)</text>
        <dbReference type="Rhea" id="RHEA:79407"/>
        <dbReference type="ChEBI" id="CHEBI:191202"/>
    </reaction>
</comment>
<keyword evidence="4 23" id="KW-0472">Membrane</keyword>
<dbReference type="InterPro" id="IPR036259">
    <property type="entry name" value="MFS_trans_sf"/>
</dbReference>
<evidence type="ECO:0000256" key="18">
    <source>
        <dbReference type="ARBA" id="ARBA00044985"/>
    </source>
</evidence>
<dbReference type="PANTHER" id="PTHR23512:SF12">
    <property type="entry name" value="TRANSPORTER, PUTATIVE (AFU_ORTHOLOGUE AFUA_4G00260)-RELATED"/>
    <property type="match status" value="1"/>
</dbReference>
<evidence type="ECO:0000256" key="7">
    <source>
        <dbReference type="ARBA" id="ARBA00044881"/>
    </source>
</evidence>
<dbReference type="SUPFAM" id="SSF103473">
    <property type="entry name" value="MFS general substrate transporter"/>
    <property type="match status" value="1"/>
</dbReference>
<comment type="catalytic activity">
    <reaction evidence="5">
        <text>L-lysyl-L-alanine(out) = L-lysyl-L-alanine(in)</text>
        <dbReference type="Rhea" id="RHEA:79399"/>
        <dbReference type="ChEBI" id="CHEBI:229954"/>
    </reaction>
</comment>
<comment type="function">
    <text evidence="20">Lysosomal dipeptide uniporter that selectively exports lysine, arginine or histidine-containing dipeptides with a net positive charge from the lysosome lumen into the cytosol. Could play a role in a specific type of protein O-glycosylation indirectly regulating macrophages migration and tissue invasion. Also essential for liver homeostasis.</text>
</comment>
<sequence length="556" mass="60309">MSTASLHLNSTLAPTDVESKDERQSSISVPSYSSVKPKLPLRWQVAMIGLTCMCTFGHHWSNGLITTLKTTIEHELKINNSEFATLVSVTNMVNTFLCIALGFVIDKFGGPLLSAILAAFCLAGAAVEADATTNGLNSYHVLMVGKIIAAIGSGSLDNAQHKILTAYFSPGSGFALSIGLIWSMANVAQYVGQSTANVMSQNLGSYSWPLWIGAIIGLFSFLCAVSVVVLDKYLRSYYEVVDRCKHFDPSGAGSVKVGTFHWSVVRQMPLTFWFVVLFATFQNAGMSSFVSVSTQLAQQRLQKGAVVGGWVSSFYLLLPIAVTPFLGVFIDAYGRRVTILFLSGCIFLISMLLLKFSQTVPTFICAYVFYALAQSITSAPQVEIVRSIIPDPRYYATAYAIKKSIIQGSVIIIVVATGKLQDASPTDSLEGAVTVWLVYAFVSVLISGALLGACCTSLGQRYLPAVRLSQVRPRHIGREVERLWELRQDTVTEEGKRDARMTPRQKEEALKSPVSSSVSLYARRVALGAGFSIVLIAWVIFGFGVDWGDHASSAGE</sequence>
<dbReference type="AlphaFoldDB" id="A0A0D0ABY6"/>
<evidence type="ECO:0000256" key="5">
    <source>
        <dbReference type="ARBA" id="ARBA00044876"/>
    </source>
</evidence>
<evidence type="ECO:0000256" key="9">
    <source>
        <dbReference type="ARBA" id="ARBA00044891"/>
    </source>
</evidence>
<keyword evidence="25" id="KW-1185">Reference proteome</keyword>
<dbReference type="Gene3D" id="1.20.1250.20">
    <property type="entry name" value="MFS general substrate transporter like domains"/>
    <property type="match status" value="2"/>
</dbReference>
<evidence type="ECO:0000256" key="10">
    <source>
        <dbReference type="ARBA" id="ARBA00044893"/>
    </source>
</evidence>
<feature type="transmembrane region" description="Helical" evidence="23">
    <location>
        <begin position="208"/>
        <end position="230"/>
    </location>
</feature>
<proteinExistence type="predicted"/>
<feature type="region of interest" description="Disordered" evidence="22">
    <location>
        <begin position="1"/>
        <end position="24"/>
    </location>
</feature>
<reference evidence="25" key="2">
    <citation type="submission" date="2015-01" db="EMBL/GenBank/DDBJ databases">
        <title>Evolutionary Origins and Diversification of the Mycorrhizal Mutualists.</title>
        <authorList>
            <consortium name="DOE Joint Genome Institute"/>
            <consortium name="Mycorrhizal Genomics Consortium"/>
            <person name="Kohler A."/>
            <person name="Kuo A."/>
            <person name="Nagy L.G."/>
            <person name="Floudas D."/>
            <person name="Copeland A."/>
            <person name="Barry K.W."/>
            <person name="Cichocki N."/>
            <person name="Veneault-Fourrey C."/>
            <person name="LaButti K."/>
            <person name="Lindquist E.A."/>
            <person name="Lipzen A."/>
            <person name="Lundell T."/>
            <person name="Morin E."/>
            <person name="Murat C."/>
            <person name="Riley R."/>
            <person name="Ohm R."/>
            <person name="Sun H."/>
            <person name="Tunlid A."/>
            <person name="Henrissat B."/>
            <person name="Grigoriev I.V."/>
            <person name="Hibbett D.S."/>
            <person name="Martin F."/>
        </authorList>
    </citation>
    <scope>NUCLEOTIDE SEQUENCE [LARGE SCALE GENOMIC DNA]</scope>
    <source>
        <strain evidence="25">UH-Slu-Lm8-n1</strain>
    </source>
</reference>
<comment type="catalytic activity">
    <reaction evidence="12">
        <text>L-arginyl-L-alpha-amino acid(out) = L-arginyl-L-alpha-amino acid(in)</text>
        <dbReference type="Rhea" id="RHEA:79371"/>
        <dbReference type="ChEBI" id="CHEBI:84315"/>
    </reaction>
</comment>
<evidence type="ECO:0000256" key="6">
    <source>
        <dbReference type="ARBA" id="ARBA00044878"/>
    </source>
</evidence>
<evidence type="ECO:0000256" key="16">
    <source>
        <dbReference type="ARBA" id="ARBA00044919"/>
    </source>
</evidence>
<dbReference type="EMBL" id="KN835608">
    <property type="protein sequence ID" value="KIK35589.1"/>
    <property type="molecule type" value="Genomic_DNA"/>
</dbReference>
<evidence type="ECO:0000313" key="24">
    <source>
        <dbReference type="EMBL" id="KIK35589.1"/>
    </source>
</evidence>
<comment type="catalytic activity">
    <reaction evidence="6">
        <text>L-histidyl-glycine(out) = L-histidyl-glycine(in)</text>
        <dbReference type="Rhea" id="RHEA:79395"/>
        <dbReference type="ChEBI" id="CHEBI:229957"/>
    </reaction>
</comment>
<gene>
    <name evidence="24" type="ORF">CY34DRAFT_566668</name>
</gene>
<comment type="catalytic activity">
    <reaction evidence="11">
        <text>L-aspartyl-L-lysine(out) = L-aspartyl-L-lysine(in)</text>
        <dbReference type="Rhea" id="RHEA:79411"/>
        <dbReference type="ChEBI" id="CHEBI:229953"/>
    </reaction>
</comment>
<comment type="catalytic activity">
    <reaction evidence="13">
        <text>L-lysyl-L-lysine(out) = L-lysyl-L-lysine(in)</text>
        <dbReference type="Rhea" id="RHEA:79403"/>
        <dbReference type="ChEBI" id="CHEBI:229956"/>
    </reaction>
</comment>
<evidence type="ECO:0000256" key="4">
    <source>
        <dbReference type="ARBA" id="ARBA00023136"/>
    </source>
</evidence>
<feature type="transmembrane region" description="Helical" evidence="23">
    <location>
        <begin position="83"/>
        <end position="104"/>
    </location>
</feature>
<feature type="transmembrane region" description="Helical" evidence="23">
    <location>
        <begin position="436"/>
        <end position="459"/>
    </location>
</feature>
<dbReference type="Pfam" id="PF07690">
    <property type="entry name" value="MFS_1"/>
    <property type="match status" value="1"/>
</dbReference>
<evidence type="ECO:0000256" key="23">
    <source>
        <dbReference type="SAM" id="Phobius"/>
    </source>
</evidence>
<feature type="transmembrane region" description="Helical" evidence="23">
    <location>
        <begin position="310"/>
        <end position="330"/>
    </location>
</feature>
<dbReference type="PROSITE" id="PS00216">
    <property type="entry name" value="SUGAR_TRANSPORT_1"/>
    <property type="match status" value="1"/>
</dbReference>
<evidence type="ECO:0000256" key="1">
    <source>
        <dbReference type="ARBA" id="ARBA00004141"/>
    </source>
</evidence>
<feature type="transmembrane region" description="Helical" evidence="23">
    <location>
        <begin position="139"/>
        <end position="156"/>
    </location>
</feature>
<feature type="transmembrane region" description="Helical" evidence="23">
    <location>
        <begin position="394"/>
        <end position="416"/>
    </location>
</feature>
<evidence type="ECO:0000256" key="15">
    <source>
        <dbReference type="ARBA" id="ARBA00044912"/>
    </source>
</evidence>
<dbReference type="GO" id="GO:0016020">
    <property type="term" value="C:membrane"/>
    <property type="evidence" value="ECO:0007669"/>
    <property type="project" value="UniProtKB-SubCell"/>
</dbReference>
<dbReference type="InParanoid" id="A0A0D0ABY6"/>
<evidence type="ECO:0000256" key="17">
    <source>
        <dbReference type="ARBA" id="ARBA00044924"/>
    </source>
</evidence>
<feature type="transmembrane region" description="Helical" evidence="23">
    <location>
        <begin position="360"/>
        <end position="382"/>
    </location>
</feature>
<evidence type="ECO:0000256" key="11">
    <source>
        <dbReference type="ARBA" id="ARBA00044898"/>
    </source>
</evidence>
<name>A0A0D0ABY6_9AGAM</name>
<feature type="transmembrane region" description="Helical" evidence="23">
    <location>
        <begin position="111"/>
        <end position="127"/>
    </location>
</feature>
<protein>
    <recommendedName>
        <fullName evidence="18">Lysosomal dipeptide transporter MFSD1</fullName>
    </recommendedName>
    <alternativeName>
        <fullName evidence="19">Major facilitator superfamily domain-containing protein 1</fullName>
    </alternativeName>
</protein>
<keyword evidence="2 23" id="KW-0812">Transmembrane</keyword>
<evidence type="ECO:0000256" key="14">
    <source>
        <dbReference type="ARBA" id="ARBA00044903"/>
    </source>
</evidence>
<dbReference type="InterPro" id="IPR052187">
    <property type="entry name" value="MFSD1"/>
</dbReference>
<comment type="catalytic activity">
    <reaction evidence="15">
        <text>L-histidyl-L-alpha-amino acid(out) = L-histidyl-L-alpha-amino acid(in)</text>
        <dbReference type="Rhea" id="RHEA:79379"/>
        <dbReference type="ChEBI" id="CHEBI:229964"/>
    </reaction>
</comment>
<comment type="catalytic activity">
    <reaction evidence="7">
        <text>L-alpha-aminoacyl-L-arginine(out) = L-alpha-aminoacyl-L-arginine(in)</text>
        <dbReference type="Rhea" id="RHEA:79367"/>
        <dbReference type="ChEBI" id="CHEBI:229968"/>
    </reaction>
</comment>
<evidence type="ECO:0000256" key="12">
    <source>
        <dbReference type="ARBA" id="ARBA00044899"/>
    </source>
</evidence>
<evidence type="ECO:0000256" key="8">
    <source>
        <dbReference type="ARBA" id="ARBA00044884"/>
    </source>
</evidence>
<comment type="catalytic activity">
    <reaction evidence="14">
        <text>L-arginyl-glycine(out) = L-arginyl-glycine(in)</text>
        <dbReference type="Rhea" id="RHEA:79391"/>
        <dbReference type="ChEBI" id="CHEBI:229955"/>
    </reaction>
</comment>